<evidence type="ECO:0000256" key="7">
    <source>
        <dbReference type="ARBA" id="ARBA00023136"/>
    </source>
</evidence>
<keyword evidence="5 8" id="KW-0812">Transmembrane</keyword>
<dbReference type="PANTHER" id="PTHR33908:SF11">
    <property type="entry name" value="MEMBRANE PROTEIN"/>
    <property type="match status" value="1"/>
</dbReference>
<dbReference type="GO" id="GO:0009103">
    <property type="term" value="P:lipopolysaccharide biosynthetic process"/>
    <property type="evidence" value="ECO:0007669"/>
    <property type="project" value="UniProtKB-ARBA"/>
</dbReference>
<dbReference type="HOGENOM" id="CLU_042392_0_0_3"/>
<dbReference type="AlphaFoldDB" id="B0C0W7"/>
<dbReference type="EMBL" id="CP000828">
    <property type="protein sequence ID" value="ABW27226.1"/>
    <property type="molecule type" value="Genomic_DNA"/>
</dbReference>
<gene>
    <name evidence="10" type="ordered locus">AM1_2213</name>
</gene>
<dbReference type="STRING" id="329726.AM1_2213"/>
<evidence type="ECO:0000259" key="9">
    <source>
        <dbReference type="Pfam" id="PF13231"/>
    </source>
</evidence>
<accession>B0C0W7</accession>
<feature type="transmembrane region" description="Helical" evidence="8">
    <location>
        <begin position="23"/>
        <end position="41"/>
    </location>
</feature>
<evidence type="ECO:0000256" key="8">
    <source>
        <dbReference type="SAM" id="Phobius"/>
    </source>
</evidence>
<dbReference type="Pfam" id="PF13231">
    <property type="entry name" value="PMT_2"/>
    <property type="match status" value="1"/>
</dbReference>
<evidence type="ECO:0000313" key="11">
    <source>
        <dbReference type="Proteomes" id="UP000000268"/>
    </source>
</evidence>
<feature type="transmembrane region" description="Helical" evidence="8">
    <location>
        <begin position="86"/>
        <end position="107"/>
    </location>
</feature>
<comment type="subcellular location">
    <subcellularLocation>
        <location evidence="1">Cell membrane</location>
        <topology evidence="1">Multi-pass membrane protein</topology>
    </subcellularLocation>
</comment>
<feature type="transmembrane region" description="Helical" evidence="8">
    <location>
        <begin position="326"/>
        <end position="346"/>
    </location>
</feature>
<evidence type="ECO:0000256" key="2">
    <source>
        <dbReference type="ARBA" id="ARBA00022475"/>
    </source>
</evidence>
<dbReference type="Proteomes" id="UP000000268">
    <property type="component" value="Chromosome"/>
</dbReference>
<proteinExistence type="predicted"/>
<evidence type="ECO:0000256" key="6">
    <source>
        <dbReference type="ARBA" id="ARBA00022989"/>
    </source>
</evidence>
<organism evidence="10 11">
    <name type="scientific">Acaryochloris marina (strain MBIC 11017)</name>
    <dbReference type="NCBI Taxonomy" id="329726"/>
    <lineage>
        <taxon>Bacteria</taxon>
        <taxon>Bacillati</taxon>
        <taxon>Cyanobacteriota</taxon>
        <taxon>Cyanophyceae</taxon>
        <taxon>Acaryochloridales</taxon>
        <taxon>Acaryochloridaceae</taxon>
        <taxon>Acaryochloris</taxon>
    </lineage>
</organism>
<dbReference type="GO" id="GO:0005886">
    <property type="term" value="C:plasma membrane"/>
    <property type="evidence" value="ECO:0007669"/>
    <property type="project" value="UniProtKB-SubCell"/>
</dbReference>
<dbReference type="eggNOG" id="COG5305">
    <property type="taxonomic scope" value="Bacteria"/>
</dbReference>
<feature type="domain" description="Glycosyltransferase RgtA/B/C/D-like" evidence="9">
    <location>
        <begin position="69"/>
        <end position="213"/>
    </location>
</feature>
<evidence type="ECO:0000256" key="3">
    <source>
        <dbReference type="ARBA" id="ARBA00022676"/>
    </source>
</evidence>
<dbReference type="GO" id="GO:0016763">
    <property type="term" value="F:pentosyltransferase activity"/>
    <property type="evidence" value="ECO:0007669"/>
    <property type="project" value="TreeGrafter"/>
</dbReference>
<dbReference type="KEGG" id="amr:AM1_2213"/>
<sequence>MQKPMQKTSLDTRFSGNKSIQEFLPFGLVFLLAIFLFFYQLDSESLWNDEVFSIRDANNIRSKFLISRPLYFFLLHIWMQLGTSEFWMRSLSVLFALASVGLIYVLGQRLDSKATGVISALLLTLSPLFINHAQEIRMYALGTCLGLAGTLALTIALQERKIAPLFAWAIARWLMFVTAPLNIALIFADFLLVGLQFWRHRKLLFMFGVSALFLGAACLPTFLITAKGSGDVLLTWAQYQPRPGLKSLPGMLTRFTIWSVKPPFNIAGLGWLINAYTLVLVGIVIFLIATKPWKSSAGWIILWWFIPQAAVFVVSHLTSSLWVERYLLFTAPYALVMLAAGFTRMWKWKWPIALGIVILYSIVVGGGLFRYYATSHRSDWRGVVQTISKSEQAGDHIAIHANPTLFKHYYRGSAPTQFMDIVSKKRLPEEIDQVLEDIPAFDSRLWLTYEHTAFVDEEGHDRFRQAVVDKFTLQEKQEFEDVDLFLLTPKSE</sequence>
<keyword evidence="2" id="KW-1003">Cell membrane</keyword>
<evidence type="ECO:0000256" key="1">
    <source>
        <dbReference type="ARBA" id="ARBA00004651"/>
    </source>
</evidence>
<dbReference type="InterPro" id="IPR050297">
    <property type="entry name" value="LipidA_mod_glycosyltrf_83"/>
</dbReference>
<feature type="transmembrane region" description="Helical" evidence="8">
    <location>
        <begin position="264"/>
        <end position="290"/>
    </location>
</feature>
<feature type="transmembrane region" description="Helical" evidence="8">
    <location>
        <begin position="296"/>
        <end position="314"/>
    </location>
</feature>
<evidence type="ECO:0000256" key="4">
    <source>
        <dbReference type="ARBA" id="ARBA00022679"/>
    </source>
</evidence>
<protein>
    <recommendedName>
        <fullName evidence="9">Glycosyltransferase RgtA/B/C/D-like domain-containing protein</fullName>
    </recommendedName>
</protein>
<keyword evidence="11" id="KW-1185">Reference proteome</keyword>
<keyword evidence="3" id="KW-0328">Glycosyltransferase</keyword>
<evidence type="ECO:0000313" key="10">
    <source>
        <dbReference type="EMBL" id="ABW27226.1"/>
    </source>
</evidence>
<dbReference type="InterPro" id="IPR038731">
    <property type="entry name" value="RgtA/B/C-like"/>
</dbReference>
<feature type="transmembrane region" description="Helical" evidence="8">
    <location>
        <begin position="352"/>
        <end position="372"/>
    </location>
</feature>
<dbReference type="RefSeq" id="WP_012162702.1">
    <property type="nucleotide sequence ID" value="NC_009925.1"/>
</dbReference>
<feature type="transmembrane region" description="Helical" evidence="8">
    <location>
        <begin position="136"/>
        <end position="157"/>
    </location>
</feature>
<feature type="transmembrane region" description="Helical" evidence="8">
    <location>
        <begin position="204"/>
        <end position="224"/>
    </location>
</feature>
<reference evidence="10 11" key="1">
    <citation type="journal article" date="2008" name="Proc. Natl. Acad. Sci. U.S.A.">
        <title>Niche adaptation and genome expansion in the chlorophyll d-producing cyanobacterium Acaryochloris marina.</title>
        <authorList>
            <person name="Swingley W.D."/>
            <person name="Chen M."/>
            <person name="Cheung P.C."/>
            <person name="Conrad A.L."/>
            <person name="Dejesa L.C."/>
            <person name="Hao J."/>
            <person name="Honchak B.M."/>
            <person name="Karbach L.E."/>
            <person name="Kurdoglu A."/>
            <person name="Lahiri S."/>
            <person name="Mastrian S.D."/>
            <person name="Miyashita H."/>
            <person name="Page L."/>
            <person name="Ramakrishna P."/>
            <person name="Satoh S."/>
            <person name="Sattley W.M."/>
            <person name="Shimada Y."/>
            <person name="Taylor H.L."/>
            <person name="Tomo T."/>
            <person name="Tsuchiya T."/>
            <person name="Wang Z.T."/>
            <person name="Raymond J."/>
            <person name="Mimuro M."/>
            <person name="Blankenship R.E."/>
            <person name="Touchman J.W."/>
        </authorList>
    </citation>
    <scope>NUCLEOTIDE SEQUENCE [LARGE SCALE GENOMIC DNA]</scope>
    <source>
        <strain evidence="11">MBIC 11017</strain>
    </source>
</reference>
<name>B0C0W7_ACAM1</name>
<keyword evidence="6 8" id="KW-1133">Transmembrane helix</keyword>
<feature type="transmembrane region" description="Helical" evidence="8">
    <location>
        <begin position="169"/>
        <end position="198"/>
    </location>
</feature>
<evidence type="ECO:0000256" key="5">
    <source>
        <dbReference type="ARBA" id="ARBA00022692"/>
    </source>
</evidence>
<keyword evidence="4" id="KW-0808">Transferase</keyword>
<dbReference type="PANTHER" id="PTHR33908">
    <property type="entry name" value="MANNOSYLTRANSFERASE YKCB-RELATED"/>
    <property type="match status" value="1"/>
</dbReference>
<keyword evidence="7 8" id="KW-0472">Membrane</keyword>